<accession>A0A4Y2JTA9</accession>
<name>A0A4Y2JTA9_ARAVE</name>
<evidence type="ECO:0000313" key="2">
    <source>
        <dbReference type="Proteomes" id="UP000499080"/>
    </source>
</evidence>
<dbReference type="Proteomes" id="UP000499080">
    <property type="component" value="Unassembled WGS sequence"/>
</dbReference>
<gene>
    <name evidence="1" type="ORF">AVEN_32034_1</name>
</gene>
<reference evidence="1 2" key="1">
    <citation type="journal article" date="2019" name="Sci. Rep.">
        <title>Orb-weaving spider Araneus ventricosus genome elucidates the spidroin gene catalogue.</title>
        <authorList>
            <person name="Kono N."/>
            <person name="Nakamura H."/>
            <person name="Ohtoshi R."/>
            <person name="Moran D.A.P."/>
            <person name="Shinohara A."/>
            <person name="Yoshida Y."/>
            <person name="Fujiwara M."/>
            <person name="Mori M."/>
            <person name="Tomita M."/>
            <person name="Arakawa K."/>
        </authorList>
    </citation>
    <scope>NUCLEOTIDE SEQUENCE [LARGE SCALE GENOMIC DNA]</scope>
</reference>
<dbReference type="AlphaFoldDB" id="A0A4Y2JTA9"/>
<comment type="caution">
    <text evidence="1">The sequence shown here is derived from an EMBL/GenBank/DDBJ whole genome shotgun (WGS) entry which is preliminary data.</text>
</comment>
<keyword evidence="2" id="KW-1185">Reference proteome</keyword>
<protein>
    <submittedName>
        <fullName evidence="1">Uncharacterized protein</fullName>
    </submittedName>
</protein>
<proteinExistence type="predicted"/>
<dbReference type="EMBL" id="BGPR01003849">
    <property type="protein sequence ID" value="GBM93107.1"/>
    <property type="molecule type" value="Genomic_DNA"/>
</dbReference>
<organism evidence="1 2">
    <name type="scientific">Araneus ventricosus</name>
    <name type="common">Orbweaver spider</name>
    <name type="synonym">Epeira ventricosa</name>
    <dbReference type="NCBI Taxonomy" id="182803"/>
    <lineage>
        <taxon>Eukaryota</taxon>
        <taxon>Metazoa</taxon>
        <taxon>Ecdysozoa</taxon>
        <taxon>Arthropoda</taxon>
        <taxon>Chelicerata</taxon>
        <taxon>Arachnida</taxon>
        <taxon>Araneae</taxon>
        <taxon>Araneomorphae</taxon>
        <taxon>Entelegynae</taxon>
        <taxon>Araneoidea</taxon>
        <taxon>Araneidae</taxon>
        <taxon>Araneus</taxon>
    </lineage>
</organism>
<evidence type="ECO:0000313" key="1">
    <source>
        <dbReference type="EMBL" id="GBM93107.1"/>
    </source>
</evidence>
<sequence>MPLHPGHLNDSHCNCSSTGAGVLVSITGHGPTHPVGGTYYQLRRDPSPTITISTREERTRLLIQRLLIRELVVNPTRWDKSAMRWDNLVKDVLLLSTHGQQPGSACKTPESALFALFSSFFPV</sequence>